<dbReference type="KEGG" id="fsl:EJO69_08390"/>
<dbReference type="Pfam" id="PF01636">
    <property type="entry name" value="APH"/>
    <property type="match status" value="1"/>
</dbReference>
<reference evidence="2 3" key="1">
    <citation type="submission" date="2018-12" db="EMBL/GenBank/DDBJ databases">
        <title>Complete genome sequence of Flaviflexus salsibiostraticola KCTC 33148.</title>
        <authorList>
            <person name="Bae J.-W."/>
        </authorList>
    </citation>
    <scope>NUCLEOTIDE SEQUENCE [LARGE SCALE GENOMIC DNA]</scope>
    <source>
        <strain evidence="2 3">KCTC 33148</strain>
    </source>
</reference>
<dbReference type="InterPro" id="IPR002575">
    <property type="entry name" value="Aminoglycoside_PTrfase"/>
</dbReference>
<dbReference type="RefSeq" id="WP_126040959.1">
    <property type="nucleotide sequence ID" value="NZ_CP034438.1"/>
</dbReference>
<evidence type="ECO:0000313" key="3">
    <source>
        <dbReference type="Proteomes" id="UP000270021"/>
    </source>
</evidence>
<dbReference type="Proteomes" id="UP000270021">
    <property type="component" value="Chromosome"/>
</dbReference>
<dbReference type="InterPro" id="IPR011009">
    <property type="entry name" value="Kinase-like_dom_sf"/>
</dbReference>
<protein>
    <recommendedName>
        <fullName evidence="1">Aminoglycoside phosphotransferase domain-containing protein</fullName>
    </recommendedName>
</protein>
<dbReference type="EMBL" id="CP034438">
    <property type="protein sequence ID" value="AZN30320.1"/>
    <property type="molecule type" value="Genomic_DNA"/>
</dbReference>
<evidence type="ECO:0000259" key="1">
    <source>
        <dbReference type="Pfam" id="PF01636"/>
    </source>
</evidence>
<proteinExistence type="predicted"/>
<sequence>MAPTIPQPVVDRLALDVPADLAPDGRPAYVGEAGGIEAYRWGSLLMRLPTSDEAVNSIENESRWLEEATAGLVRAGISAPIPRYRGSPSAAFTRPWLLVAVDGEPLPTVPVDDRGRIARDLAVGLAALHAKAPAAAPAVASLNAMAEALEEAVAGNPQADRLRALFARGVEADPWEGEPVWCHARLDPGSLLTAGGRLVGVGFTGIGRGDPAVDYAIFHLGFTAQQRADARVILRALGAADDGALWTRAEGWAAYRAASLVASGEPLARDYVDLLLADS</sequence>
<accession>A0A3Q8WU33</accession>
<dbReference type="Gene3D" id="3.90.1200.10">
    <property type="match status" value="1"/>
</dbReference>
<gene>
    <name evidence="2" type="ORF">EJO69_08390</name>
</gene>
<feature type="domain" description="Aminoglycoside phosphotransferase" evidence="1">
    <location>
        <begin position="42"/>
        <end position="250"/>
    </location>
</feature>
<dbReference type="SUPFAM" id="SSF56112">
    <property type="entry name" value="Protein kinase-like (PK-like)"/>
    <property type="match status" value="1"/>
</dbReference>
<dbReference type="OrthoDB" id="9797603at2"/>
<evidence type="ECO:0000313" key="2">
    <source>
        <dbReference type="EMBL" id="AZN30320.1"/>
    </source>
</evidence>
<keyword evidence="3" id="KW-1185">Reference proteome</keyword>
<organism evidence="2 3">
    <name type="scientific">Flaviflexus salsibiostraticola</name>
    <dbReference type="NCBI Taxonomy" id="1282737"/>
    <lineage>
        <taxon>Bacteria</taxon>
        <taxon>Bacillati</taxon>
        <taxon>Actinomycetota</taxon>
        <taxon>Actinomycetes</taxon>
        <taxon>Actinomycetales</taxon>
        <taxon>Actinomycetaceae</taxon>
        <taxon>Flaviflexus</taxon>
    </lineage>
</organism>
<name>A0A3Q8WU33_9ACTO</name>
<dbReference type="AlphaFoldDB" id="A0A3Q8WU33"/>